<dbReference type="EC" id="2.7.7.65" evidence="4"/>
<evidence type="ECO:0000259" key="2">
    <source>
        <dbReference type="PROSITE" id="PS50113"/>
    </source>
</evidence>
<dbReference type="Pfam" id="PF01590">
    <property type="entry name" value="GAF"/>
    <property type="match status" value="1"/>
</dbReference>
<dbReference type="InterPro" id="IPR003018">
    <property type="entry name" value="GAF"/>
</dbReference>
<dbReference type="Gene3D" id="3.30.70.270">
    <property type="match status" value="1"/>
</dbReference>
<dbReference type="Pfam" id="PF00990">
    <property type="entry name" value="GGDEF"/>
    <property type="match status" value="1"/>
</dbReference>
<dbReference type="PANTHER" id="PTHR43102:SF2">
    <property type="entry name" value="GAF DOMAIN-CONTAINING PROTEIN"/>
    <property type="match status" value="1"/>
</dbReference>
<dbReference type="RefSeq" id="WP_377320939.1">
    <property type="nucleotide sequence ID" value="NZ_JBHSNF010000003.1"/>
</dbReference>
<dbReference type="GO" id="GO:0052621">
    <property type="term" value="F:diguanylate cyclase activity"/>
    <property type="evidence" value="ECO:0007669"/>
    <property type="project" value="UniProtKB-EC"/>
</dbReference>
<proteinExistence type="predicted"/>
<feature type="domain" description="PAS" evidence="1">
    <location>
        <begin position="323"/>
        <end position="393"/>
    </location>
</feature>
<accession>A0ABW0QTF8</accession>
<dbReference type="NCBIfam" id="TIGR00254">
    <property type="entry name" value="GGDEF"/>
    <property type="match status" value="1"/>
</dbReference>
<dbReference type="InterPro" id="IPR043128">
    <property type="entry name" value="Rev_trsase/Diguanyl_cyclase"/>
</dbReference>
<dbReference type="CDD" id="cd01949">
    <property type="entry name" value="GGDEF"/>
    <property type="match status" value="1"/>
</dbReference>
<dbReference type="InterPro" id="IPR035965">
    <property type="entry name" value="PAS-like_dom_sf"/>
</dbReference>
<dbReference type="SMART" id="SM00091">
    <property type="entry name" value="PAS"/>
    <property type="match status" value="2"/>
</dbReference>
<sequence length="590" mass="65114">MPAAATPADEAQRLARLRALAVLDTDAEPLFDALTRAAAALTGRPIALISLIDADRQWFKSNVGLAGVSETPRDSAFCAHTILGAELMEVADARCDPRFADNPLVTGKPDIRFYAGAPITLSDGLRMGSLCVIDREPGALDERQRQTLKVLASAAAEALELRRYAQEKSAALEHEAEALRQEVDSRRLLEQELLSRRAFLKRTGRLAGVGGWELDLATQQITWSDETCRIHDLPAGYRPSLDEALDFYAPEARPLIQAAVEKAIADGEGWDLQLPLITATGRNIWVRAIGTVEYAEDGQPRCLAGAFQDVTLRKRAVAALEASDRRFRKLFQYSLGLICTHDHEGLLLSVNPAAAKSLGYSIGEMIGRPLTDFMRPQLHPAFRDYLLRVITNDSDAGTLELIAKDGSLHIWQYHNVLDDEGEDPYVLGHAQDVTELQQQQIKLREWSIRDTLTGCFNRRYLAELIATHQKERLGCIVIDLDHFKQINDTWGHQRGDEVLIGMAAFLTHHVRAQDAVVRLGGDEFLVLLREAGDGLTETIVGRIDADRAAAPIAFTLGSTTLDEGVSLETGLAEADRLLYQARAGRPRRAR</sequence>
<keyword evidence="4" id="KW-0548">Nucleotidyltransferase</keyword>
<dbReference type="InterPro" id="IPR029016">
    <property type="entry name" value="GAF-like_dom_sf"/>
</dbReference>
<dbReference type="NCBIfam" id="TIGR00229">
    <property type="entry name" value="sensory_box"/>
    <property type="match status" value="1"/>
</dbReference>
<dbReference type="Proteomes" id="UP001596114">
    <property type="component" value="Unassembled WGS sequence"/>
</dbReference>
<dbReference type="SMART" id="SM00267">
    <property type="entry name" value="GGDEF"/>
    <property type="match status" value="1"/>
</dbReference>
<feature type="domain" description="PAC" evidence="2">
    <location>
        <begin position="270"/>
        <end position="322"/>
    </location>
</feature>
<dbReference type="EMBL" id="JBHSNF010000003">
    <property type="protein sequence ID" value="MFC5526842.1"/>
    <property type="molecule type" value="Genomic_DNA"/>
</dbReference>
<dbReference type="SMART" id="SM00065">
    <property type="entry name" value="GAF"/>
    <property type="match status" value="1"/>
</dbReference>
<organism evidence="4 5">
    <name type="scientific">Rhodanobacter ginsengisoli</name>
    <dbReference type="NCBI Taxonomy" id="418646"/>
    <lineage>
        <taxon>Bacteria</taxon>
        <taxon>Pseudomonadati</taxon>
        <taxon>Pseudomonadota</taxon>
        <taxon>Gammaproteobacteria</taxon>
        <taxon>Lysobacterales</taxon>
        <taxon>Rhodanobacteraceae</taxon>
        <taxon>Rhodanobacter</taxon>
    </lineage>
</organism>
<dbReference type="PROSITE" id="PS50887">
    <property type="entry name" value="GGDEF"/>
    <property type="match status" value="1"/>
</dbReference>
<reference evidence="5" key="1">
    <citation type="journal article" date="2019" name="Int. J. Syst. Evol. Microbiol.">
        <title>The Global Catalogue of Microorganisms (GCM) 10K type strain sequencing project: providing services to taxonomists for standard genome sequencing and annotation.</title>
        <authorList>
            <consortium name="The Broad Institute Genomics Platform"/>
            <consortium name="The Broad Institute Genome Sequencing Center for Infectious Disease"/>
            <person name="Wu L."/>
            <person name="Ma J."/>
        </authorList>
    </citation>
    <scope>NUCLEOTIDE SEQUENCE [LARGE SCALE GENOMIC DNA]</scope>
    <source>
        <strain evidence="5">CGMCC 1.16619</strain>
    </source>
</reference>
<dbReference type="InterPro" id="IPR013656">
    <property type="entry name" value="PAS_4"/>
</dbReference>
<comment type="caution">
    <text evidence="4">The sequence shown here is derived from an EMBL/GenBank/DDBJ whole genome shotgun (WGS) entry which is preliminary data.</text>
</comment>
<dbReference type="InterPro" id="IPR029787">
    <property type="entry name" value="Nucleotide_cyclase"/>
</dbReference>
<evidence type="ECO:0000259" key="1">
    <source>
        <dbReference type="PROSITE" id="PS50112"/>
    </source>
</evidence>
<dbReference type="InterPro" id="IPR000014">
    <property type="entry name" value="PAS"/>
</dbReference>
<dbReference type="PANTHER" id="PTHR43102">
    <property type="entry name" value="SLR1143 PROTEIN"/>
    <property type="match status" value="1"/>
</dbReference>
<dbReference type="CDD" id="cd00130">
    <property type="entry name" value="PAS"/>
    <property type="match status" value="2"/>
</dbReference>
<dbReference type="InterPro" id="IPR001610">
    <property type="entry name" value="PAC"/>
</dbReference>
<dbReference type="Gene3D" id="3.30.450.40">
    <property type="match status" value="1"/>
</dbReference>
<keyword evidence="4" id="KW-0808">Transferase</keyword>
<dbReference type="PROSITE" id="PS50113">
    <property type="entry name" value="PAC"/>
    <property type="match status" value="2"/>
</dbReference>
<protein>
    <submittedName>
        <fullName evidence="4">Diguanylate cyclase</fullName>
        <ecNumber evidence="4">2.7.7.65</ecNumber>
    </submittedName>
</protein>
<dbReference type="Gene3D" id="3.30.450.20">
    <property type="entry name" value="PAS domain"/>
    <property type="match status" value="2"/>
</dbReference>
<dbReference type="InterPro" id="IPR000700">
    <property type="entry name" value="PAS-assoc_C"/>
</dbReference>
<dbReference type="SUPFAM" id="SSF55781">
    <property type="entry name" value="GAF domain-like"/>
    <property type="match status" value="1"/>
</dbReference>
<name>A0ABW0QTF8_9GAMM</name>
<evidence type="ECO:0000313" key="5">
    <source>
        <dbReference type="Proteomes" id="UP001596114"/>
    </source>
</evidence>
<dbReference type="SMART" id="SM00086">
    <property type="entry name" value="PAC"/>
    <property type="match status" value="2"/>
</dbReference>
<dbReference type="InterPro" id="IPR000160">
    <property type="entry name" value="GGDEF_dom"/>
</dbReference>
<keyword evidence="5" id="KW-1185">Reference proteome</keyword>
<gene>
    <name evidence="4" type="ORF">ACFPPA_13965</name>
</gene>
<feature type="domain" description="PAC" evidence="2">
    <location>
        <begin position="395"/>
        <end position="445"/>
    </location>
</feature>
<dbReference type="SUPFAM" id="SSF55785">
    <property type="entry name" value="PYP-like sensor domain (PAS domain)"/>
    <property type="match status" value="2"/>
</dbReference>
<dbReference type="SUPFAM" id="SSF55073">
    <property type="entry name" value="Nucleotide cyclase"/>
    <property type="match status" value="1"/>
</dbReference>
<dbReference type="Pfam" id="PF08447">
    <property type="entry name" value="PAS_3"/>
    <property type="match status" value="1"/>
</dbReference>
<dbReference type="PROSITE" id="PS50112">
    <property type="entry name" value="PAS"/>
    <property type="match status" value="1"/>
</dbReference>
<feature type="domain" description="GGDEF" evidence="3">
    <location>
        <begin position="471"/>
        <end position="590"/>
    </location>
</feature>
<dbReference type="Pfam" id="PF08448">
    <property type="entry name" value="PAS_4"/>
    <property type="match status" value="1"/>
</dbReference>
<dbReference type="InterPro" id="IPR013655">
    <property type="entry name" value="PAS_fold_3"/>
</dbReference>
<evidence type="ECO:0000259" key="3">
    <source>
        <dbReference type="PROSITE" id="PS50887"/>
    </source>
</evidence>
<evidence type="ECO:0000313" key="4">
    <source>
        <dbReference type="EMBL" id="MFC5526842.1"/>
    </source>
</evidence>